<keyword evidence="2" id="KW-1133">Transmembrane helix</keyword>
<keyword evidence="2" id="KW-0812">Transmembrane</keyword>
<accession>A0A7J7I4F3</accession>
<evidence type="ECO:0000256" key="2">
    <source>
        <dbReference type="SAM" id="Phobius"/>
    </source>
</evidence>
<evidence type="ECO:0000313" key="4">
    <source>
        <dbReference type="Proteomes" id="UP000593564"/>
    </source>
</evidence>
<sequence>MLDSTIELISLAASNSIVVFCFCNFIIIGILLVGGAKPPSEFVQDSPIPPPTVDHRNQNGDIEGTITTCSLNNDDDASTVDSESCAEKAMVDEEEEKEKEKEKEKENEEDDELRRRVEEFIDKINRGWKAEKSRTSLLV</sequence>
<feature type="compositionally biased region" description="Basic and acidic residues" evidence="1">
    <location>
        <begin position="98"/>
        <end position="114"/>
    </location>
</feature>
<dbReference type="EMBL" id="JACBKZ010000001">
    <property type="protein sequence ID" value="KAF5959890.1"/>
    <property type="molecule type" value="Genomic_DNA"/>
</dbReference>
<keyword evidence="2" id="KW-0472">Membrane</keyword>
<feature type="region of interest" description="Disordered" evidence="1">
    <location>
        <begin position="39"/>
        <end position="114"/>
    </location>
</feature>
<reference evidence="4" key="1">
    <citation type="journal article" date="2020" name="Nat. Commun.">
        <title>Genome assembly of wild tea tree DASZ reveals pedigree and selection history of tea varieties.</title>
        <authorList>
            <person name="Zhang W."/>
            <person name="Zhang Y."/>
            <person name="Qiu H."/>
            <person name="Guo Y."/>
            <person name="Wan H."/>
            <person name="Zhang X."/>
            <person name="Scossa F."/>
            <person name="Alseekh S."/>
            <person name="Zhang Q."/>
            <person name="Wang P."/>
            <person name="Xu L."/>
            <person name="Schmidt M.H."/>
            <person name="Jia X."/>
            <person name="Li D."/>
            <person name="Zhu A."/>
            <person name="Guo F."/>
            <person name="Chen W."/>
            <person name="Ni D."/>
            <person name="Usadel B."/>
            <person name="Fernie A.R."/>
            <person name="Wen W."/>
        </authorList>
    </citation>
    <scope>NUCLEOTIDE SEQUENCE [LARGE SCALE GENOMIC DNA]</scope>
    <source>
        <strain evidence="4">cv. G240</strain>
    </source>
</reference>
<keyword evidence="4" id="KW-1185">Reference proteome</keyword>
<reference evidence="3 4" key="2">
    <citation type="submission" date="2020-07" db="EMBL/GenBank/DDBJ databases">
        <title>Genome assembly of wild tea tree DASZ reveals pedigree and selection history of tea varieties.</title>
        <authorList>
            <person name="Zhang W."/>
        </authorList>
    </citation>
    <scope>NUCLEOTIDE SEQUENCE [LARGE SCALE GENOMIC DNA]</scope>
    <source>
        <strain evidence="4">cv. G240</strain>
        <tissue evidence="3">Leaf</tissue>
    </source>
</reference>
<proteinExistence type="predicted"/>
<evidence type="ECO:0000256" key="1">
    <source>
        <dbReference type="SAM" id="MobiDB-lite"/>
    </source>
</evidence>
<gene>
    <name evidence="3" type="ORF">HYC85_001099</name>
</gene>
<feature type="transmembrane region" description="Helical" evidence="2">
    <location>
        <begin position="12"/>
        <end position="33"/>
    </location>
</feature>
<name>A0A7J7I4F3_CAMSI</name>
<dbReference type="PANTHER" id="PTHR36595:SF1">
    <property type="entry name" value="TRANSMEMBRANE PROTEIN"/>
    <property type="match status" value="1"/>
</dbReference>
<evidence type="ECO:0000313" key="3">
    <source>
        <dbReference type="EMBL" id="KAF5959890.1"/>
    </source>
</evidence>
<protein>
    <recommendedName>
        <fullName evidence="5">DUF4408 domain-containing protein</fullName>
    </recommendedName>
</protein>
<dbReference type="AlphaFoldDB" id="A0A7J7I4F3"/>
<comment type="caution">
    <text evidence="3">The sequence shown here is derived from an EMBL/GenBank/DDBJ whole genome shotgun (WGS) entry which is preliminary data.</text>
</comment>
<dbReference type="PANTHER" id="PTHR36595">
    <property type="entry name" value="TRANSMEMBRANE PROTEIN"/>
    <property type="match status" value="1"/>
</dbReference>
<evidence type="ECO:0008006" key="5">
    <source>
        <dbReference type="Google" id="ProtNLM"/>
    </source>
</evidence>
<dbReference type="Proteomes" id="UP000593564">
    <property type="component" value="Unassembled WGS sequence"/>
</dbReference>
<organism evidence="3 4">
    <name type="scientific">Camellia sinensis</name>
    <name type="common">Tea plant</name>
    <name type="synonym">Thea sinensis</name>
    <dbReference type="NCBI Taxonomy" id="4442"/>
    <lineage>
        <taxon>Eukaryota</taxon>
        <taxon>Viridiplantae</taxon>
        <taxon>Streptophyta</taxon>
        <taxon>Embryophyta</taxon>
        <taxon>Tracheophyta</taxon>
        <taxon>Spermatophyta</taxon>
        <taxon>Magnoliopsida</taxon>
        <taxon>eudicotyledons</taxon>
        <taxon>Gunneridae</taxon>
        <taxon>Pentapetalae</taxon>
        <taxon>asterids</taxon>
        <taxon>Ericales</taxon>
        <taxon>Theaceae</taxon>
        <taxon>Camellia</taxon>
    </lineage>
</organism>